<organism evidence="1">
    <name type="scientific">Anguilla anguilla</name>
    <name type="common">European freshwater eel</name>
    <name type="synonym">Muraena anguilla</name>
    <dbReference type="NCBI Taxonomy" id="7936"/>
    <lineage>
        <taxon>Eukaryota</taxon>
        <taxon>Metazoa</taxon>
        <taxon>Chordata</taxon>
        <taxon>Craniata</taxon>
        <taxon>Vertebrata</taxon>
        <taxon>Euteleostomi</taxon>
        <taxon>Actinopterygii</taxon>
        <taxon>Neopterygii</taxon>
        <taxon>Teleostei</taxon>
        <taxon>Anguilliformes</taxon>
        <taxon>Anguillidae</taxon>
        <taxon>Anguilla</taxon>
    </lineage>
</organism>
<dbReference type="AlphaFoldDB" id="A0A0E9PL05"/>
<evidence type="ECO:0000313" key="1">
    <source>
        <dbReference type="EMBL" id="JAH04518.1"/>
    </source>
</evidence>
<dbReference type="EMBL" id="GBXM01104059">
    <property type="protein sequence ID" value="JAH04518.1"/>
    <property type="molecule type" value="Transcribed_RNA"/>
</dbReference>
<protein>
    <submittedName>
        <fullName evidence="1">Uncharacterized protein</fullName>
    </submittedName>
</protein>
<reference evidence="1" key="1">
    <citation type="submission" date="2014-11" db="EMBL/GenBank/DDBJ databases">
        <authorList>
            <person name="Amaro Gonzalez C."/>
        </authorList>
    </citation>
    <scope>NUCLEOTIDE SEQUENCE</scope>
</reference>
<sequence length="40" mass="4852">MLYLYSVHRMFECRENKESILNSDTGISYDHFLHFSSFSF</sequence>
<reference evidence="1" key="2">
    <citation type="journal article" date="2015" name="Fish Shellfish Immunol.">
        <title>Early steps in the European eel (Anguilla anguilla)-Vibrio vulnificus interaction in the gills: Role of the RtxA13 toxin.</title>
        <authorList>
            <person name="Callol A."/>
            <person name="Pajuelo D."/>
            <person name="Ebbesson L."/>
            <person name="Teles M."/>
            <person name="MacKenzie S."/>
            <person name="Amaro C."/>
        </authorList>
    </citation>
    <scope>NUCLEOTIDE SEQUENCE</scope>
</reference>
<accession>A0A0E9PL05</accession>
<name>A0A0E9PL05_ANGAN</name>
<proteinExistence type="predicted"/>